<feature type="region of interest" description="Disordered" evidence="1">
    <location>
        <begin position="184"/>
        <end position="210"/>
    </location>
</feature>
<feature type="transmembrane region" description="Helical" evidence="2">
    <location>
        <begin position="96"/>
        <end position="117"/>
    </location>
</feature>
<sequence>MSNEQIKASSEDQGTKNLRKISQNSISSRSTLSHRLKQTSKVKPACDDSTEQPQTKKQLHSKPQLTKFQPRRAQVGNRMKGGVQLVQNSGDFLGRLGTLVVMLVTMISTAVVTVSSFVEGVYWKFGLLAALLLFVHLPVTIAMIWMMCKARVKSLYKKVRPAKHVADLQVVEAEKHGNTETLDNLHETTNQDTPSKTVNRRANKDFKKPV</sequence>
<dbReference type="EMBL" id="BMAT01013532">
    <property type="protein sequence ID" value="GFS14807.1"/>
    <property type="molecule type" value="Genomic_DNA"/>
</dbReference>
<evidence type="ECO:0008006" key="5">
    <source>
        <dbReference type="Google" id="ProtNLM"/>
    </source>
</evidence>
<keyword evidence="2" id="KW-0472">Membrane</keyword>
<feature type="compositionally biased region" description="Polar residues" evidence="1">
    <location>
        <begin position="187"/>
        <end position="197"/>
    </location>
</feature>
<evidence type="ECO:0000313" key="3">
    <source>
        <dbReference type="EMBL" id="GFS14807.1"/>
    </source>
</evidence>
<proteinExistence type="predicted"/>
<comment type="caution">
    <text evidence="3">The sequence shown here is derived from an EMBL/GenBank/DDBJ whole genome shotgun (WGS) entry which is preliminary data.</text>
</comment>
<evidence type="ECO:0000256" key="1">
    <source>
        <dbReference type="SAM" id="MobiDB-lite"/>
    </source>
</evidence>
<reference evidence="3 4" key="1">
    <citation type="journal article" date="2021" name="Elife">
        <title>Chloroplast acquisition without the gene transfer in kleptoplastic sea slugs, Plakobranchus ocellatus.</title>
        <authorList>
            <person name="Maeda T."/>
            <person name="Takahashi S."/>
            <person name="Yoshida T."/>
            <person name="Shimamura S."/>
            <person name="Takaki Y."/>
            <person name="Nagai Y."/>
            <person name="Toyoda A."/>
            <person name="Suzuki Y."/>
            <person name="Arimoto A."/>
            <person name="Ishii H."/>
            <person name="Satoh N."/>
            <person name="Nishiyama T."/>
            <person name="Hasebe M."/>
            <person name="Maruyama T."/>
            <person name="Minagawa J."/>
            <person name="Obokata J."/>
            <person name="Shigenobu S."/>
        </authorList>
    </citation>
    <scope>NUCLEOTIDE SEQUENCE [LARGE SCALE GENOMIC DNA]</scope>
</reference>
<gene>
    <name evidence="3" type="ORF">ElyMa_006755500</name>
</gene>
<feature type="region of interest" description="Disordered" evidence="1">
    <location>
        <begin position="1"/>
        <end position="65"/>
    </location>
</feature>
<organism evidence="3 4">
    <name type="scientific">Elysia marginata</name>
    <dbReference type="NCBI Taxonomy" id="1093978"/>
    <lineage>
        <taxon>Eukaryota</taxon>
        <taxon>Metazoa</taxon>
        <taxon>Spiralia</taxon>
        <taxon>Lophotrochozoa</taxon>
        <taxon>Mollusca</taxon>
        <taxon>Gastropoda</taxon>
        <taxon>Heterobranchia</taxon>
        <taxon>Euthyneura</taxon>
        <taxon>Panpulmonata</taxon>
        <taxon>Sacoglossa</taxon>
        <taxon>Placobranchoidea</taxon>
        <taxon>Plakobranchidae</taxon>
        <taxon>Elysia</taxon>
    </lineage>
</organism>
<name>A0AAV4IWP0_9GAST</name>
<feature type="compositionally biased region" description="Polar residues" evidence="1">
    <location>
        <begin position="51"/>
        <end position="65"/>
    </location>
</feature>
<evidence type="ECO:0000313" key="4">
    <source>
        <dbReference type="Proteomes" id="UP000762676"/>
    </source>
</evidence>
<feature type="transmembrane region" description="Helical" evidence="2">
    <location>
        <begin position="123"/>
        <end position="148"/>
    </location>
</feature>
<evidence type="ECO:0000256" key="2">
    <source>
        <dbReference type="SAM" id="Phobius"/>
    </source>
</evidence>
<protein>
    <recommendedName>
        <fullName evidence="5">Transmembrane protein 208</fullName>
    </recommendedName>
</protein>
<feature type="compositionally biased region" description="Polar residues" evidence="1">
    <location>
        <begin position="15"/>
        <end position="31"/>
    </location>
</feature>
<keyword evidence="2" id="KW-1133">Transmembrane helix</keyword>
<dbReference type="Proteomes" id="UP000762676">
    <property type="component" value="Unassembled WGS sequence"/>
</dbReference>
<accession>A0AAV4IWP0</accession>
<keyword evidence="2" id="KW-0812">Transmembrane</keyword>
<keyword evidence="4" id="KW-1185">Reference proteome</keyword>
<dbReference type="AlphaFoldDB" id="A0AAV4IWP0"/>